<dbReference type="Pfam" id="PF06087">
    <property type="entry name" value="Tyr-DNA_phospho"/>
    <property type="match status" value="1"/>
</dbReference>
<evidence type="ECO:0000256" key="9">
    <source>
        <dbReference type="PIRSR" id="PIRSR610347-1"/>
    </source>
</evidence>
<sequence length="546" mass="59949">MDRKRAHLADDNDENGGPSDKSTSTPRTLTHPISPPSKKRRLPDQPASDDKGKAKAVPDEAHHEAPAKTQHEAPSSPPKAPEKRRSPFQLTRIRDLPPELNKDTVTLPDLIGDPLLSECWEFNYLHSIPFLLSALDPDVRPLVKIHIIHGFWKRDDPRRLALAADAAPHPNITLHTAYLPVPFGTHHTKMLILFRRDATAQVVIHTANLIPHDWTNMTNAVWCSPRLPLLSSPETLPPNPLPGTPAAFQTTLLSYLSSYPRSVHTPLTASLRSYSFAPIRAHLIASVPTPSPPHSPSPVPFGWPSLPPVLRTIPTSPGIPATIALQISSIATLGPTDIWLRQILFPALAPSDHARVKWKVIFPTPEEIRASLAGYASGTSIHTKTQSAQQGKQLGYLRGMFCRWDGGGGRDAGRGRAAPHVKTYVRYAAAEEGKGEGGPRVEWALLTSANLSKQAWGEGRNKEGRVRVASYEMGVLVWPGLWGEGKVMEGVFGRDEVEGEGEGVVPLRMAYGWPLKGYEEGDMPWVATKAYDEVDWMGRAWEGWGG</sequence>
<dbReference type="AlphaFoldDB" id="A0AA40ERK2"/>
<evidence type="ECO:0000256" key="7">
    <source>
        <dbReference type="ARBA" id="ARBA00023204"/>
    </source>
</evidence>
<feature type="active site" description="Nucleophile" evidence="9">
    <location>
        <position position="187"/>
    </location>
</feature>
<dbReference type="GO" id="GO:0003690">
    <property type="term" value="F:double-stranded DNA binding"/>
    <property type="evidence" value="ECO:0007669"/>
    <property type="project" value="TreeGrafter"/>
</dbReference>
<keyword evidence="5" id="KW-0378">Hydrolase</keyword>
<gene>
    <name evidence="13" type="ORF">B0T18DRAFT_431278</name>
</gene>
<feature type="site" description="Interaction with DNA" evidence="11">
    <location>
        <position position="452"/>
    </location>
</feature>
<dbReference type="CDD" id="cd09123">
    <property type="entry name" value="PLDc_Tdp1_2"/>
    <property type="match status" value="1"/>
</dbReference>
<dbReference type="GO" id="GO:0017005">
    <property type="term" value="F:3'-tyrosyl-DNA phosphodiesterase activity"/>
    <property type="evidence" value="ECO:0007669"/>
    <property type="project" value="TreeGrafter"/>
</dbReference>
<evidence type="ECO:0000256" key="2">
    <source>
        <dbReference type="ARBA" id="ARBA00010205"/>
    </source>
</evidence>
<feature type="active site" description="Proton donor/acceptor" evidence="9">
    <location>
        <position position="420"/>
    </location>
</feature>
<comment type="subcellular location">
    <subcellularLocation>
        <location evidence="1">Nucleus</location>
    </subcellularLocation>
</comment>
<feature type="binding site" evidence="10">
    <location>
        <position position="422"/>
    </location>
    <ligand>
        <name>substrate</name>
    </ligand>
</feature>
<evidence type="ECO:0000256" key="3">
    <source>
        <dbReference type="ARBA" id="ARBA00022722"/>
    </source>
</evidence>
<feature type="compositionally biased region" description="Basic and acidic residues" evidence="12">
    <location>
        <begin position="1"/>
        <end position="10"/>
    </location>
</feature>
<evidence type="ECO:0000313" key="14">
    <source>
        <dbReference type="Proteomes" id="UP001172155"/>
    </source>
</evidence>
<dbReference type="FunFam" id="3.30.870.10:FF:000038">
    <property type="entry name" value="Probable tyrosyl-DNA phosphodiesterase"/>
    <property type="match status" value="1"/>
</dbReference>
<evidence type="ECO:0000256" key="4">
    <source>
        <dbReference type="ARBA" id="ARBA00022763"/>
    </source>
</evidence>
<dbReference type="GO" id="GO:0004527">
    <property type="term" value="F:exonuclease activity"/>
    <property type="evidence" value="ECO:0007669"/>
    <property type="project" value="UniProtKB-KW"/>
</dbReference>
<evidence type="ECO:0000256" key="11">
    <source>
        <dbReference type="PIRSR" id="PIRSR610347-3"/>
    </source>
</evidence>
<evidence type="ECO:0000313" key="13">
    <source>
        <dbReference type="EMBL" id="KAK0744142.1"/>
    </source>
</evidence>
<evidence type="ECO:0000256" key="1">
    <source>
        <dbReference type="ARBA" id="ARBA00004123"/>
    </source>
</evidence>
<comment type="similarity">
    <text evidence="2">Belongs to the tyrosyl-DNA phosphodiesterase family.</text>
</comment>
<dbReference type="GO" id="GO:0003697">
    <property type="term" value="F:single-stranded DNA binding"/>
    <property type="evidence" value="ECO:0007669"/>
    <property type="project" value="TreeGrafter"/>
</dbReference>
<dbReference type="CDD" id="cd09194">
    <property type="entry name" value="PLDc_yTdp1_1"/>
    <property type="match status" value="1"/>
</dbReference>
<dbReference type="GO" id="GO:0005634">
    <property type="term" value="C:nucleus"/>
    <property type="evidence" value="ECO:0007669"/>
    <property type="project" value="UniProtKB-SubCell"/>
</dbReference>
<feature type="region of interest" description="Disordered" evidence="12">
    <location>
        <begin position="1"/>
        <end position="97"/>
    </location>
</feature>
<evidence type="ECO:0000256" key="8">
    <source>
        <dbReference type="ARBA" id="ARBA00023242"/>
    </source>
</evidence>
<keyword evidence="7" id="KW-0234">DNA repair</keyword>
<evidence type="ECO:0000256" key="5">
    <source>
        <dbReference type="ARBA" id="ARBA00022801"/>
    </source>
</evidence>
<keyword evidence="4" id="KW-0227">DNA damage</keyword>
<dbReference type="GO" id="GO:0006281">
    <property type="term" value="P:DNA repair"/>
    <property type="evidence" value="ECO:0007669"/>
    <property type="project" value="UniProtKB-KW"/>
</dbReference>
<evidence type="ECO:0000256" key="6">
    <source>
        <dbReference type="ARBA" id="ARBA00022839"/>
    </source>
</evidence>
<accession>A0AA40ERK2</accession>
<dbReference type="PANTHER" id="PTHR12415:SF0">
    <property type="entry name" value="TYROSYL-DNA PHOSPHODIESTERASE 1"/>
    <property type="match status" value="1"/>
</dbReference>
<dbReference type="PANTHER" id="PTHR12415">
    <property type="entry name" value="TYROSYL-DNA PHOSPHODIESTERASE 1"/>
    <property type="match status" value="1"/>
</dbReference>
<comment type="caution">
    <text evidence="13">The sequence shown here is derived from an EMBL/GenBank/DDBJ whole genome shotgun (WGS) entry which is preliminary data.</text>
</comment>
<name>A0AA40ERK2_9PEZI</name>
<dbReference type="Gene3D" id="3.30.870.10">
    <property type="entry name" value="Endonuclease Chain A"/>
    <property type="match status" value="2"/>
</dbReference>
<keyword evidence="3" id="KW-0540">Nuclease</keyword>
<keyword evidence="14" id="KW-1185">Reference proteome</keyword>
<keyword evidence="8" id="KW-0539">Nucleus</keyword>
<feature type="binding site" evidence="10">
    <location>
        <position position="189"/>
    </location>
    <ligand>
        <name>substrate</name>
    </ligand>
</feature>
<feature type="compositionally biased region" description="Basic and acidic residues" evidence="12">
    <location>
        <begin position="48"/>
        <end position="71"/>
    </location>
</feature>
<dbReference type="InterPro" id="IPR010347">
    <property type="entry name" value="Tdp1"/>
</dbReference>
<evidence type="ECO:0000256" key="10">
    <source>
        <dbReference type="PIRSR" id="PIRSR610347-2"/>
    </source>
</evidence>
<dbReference type="EMBL" id="JAUKUD010000005">
    <property type="protein sequence ID" value="KAK0744142.1"/>
    <property type="molecule type" value="Genomic_DNA"/>
</dbReference>
<protein>
    <submittedName>
        <fullName evidence="13">Tyrosyl-DNA phosphodiesterase-domain-containing protein</fullName>
    </submittedName>
</protein>
<reference evidence="13" key="1">
    <citation type="submission" date="2023-06" db="EMBL/GenBank/DDBJ databases">
        <title>Genome-scale phylogeny and comparative genomics of the fungal order Sordariales.</title>
        <authorList>
            <consortium name="Lawrence Berkeley National Laboratory"/>
            <person name="Hensen N."/>
            <person name="Bonometti L."/>
            <person name="Westerberg I."/>
            <person name="Brannstrom I.O."/>
            <person name="Guillou S."/>
            <person name="Cros-Aarteil S."/>
            <person name="Calhoun S."/>
            <person name="Haridas S."/>
            <person name="Kuo A."/>
            <person name="Mondo S."/>
            <person name="Pangilinan J."/>
            <person name="Riley R."/>
            <person name="LaButti K."/>
            <person name="Andreopoulos B."/>
            <person name="Lipzen A."/>
            <person name="Chen C."/>
            <person name="Yanf M."/>
            <person name="Daum C."/>
            <person name="Ng V."/>
            <person name="Clum A."/>
            <person name="Steindorff A."/>
            <person name="Ohm R."/>
            <person name="Martin F."/>
            <person name="Silar P."/>
            <person name="Natvig D."/>
            <person name="Lalanne C."/>
            <person name="Gautier V."/>
            <person name="Ament-velasquez S.L."/>
            <person name="Kruys A."/>
            <person name="Hutchinson M.I."/>
            <person name="Powell A.J."/>
            <person name="Barry K."/>
            <person name="Miller A.N."/>
            <person name="Grigoriev I.V."/>
            <person name="Debuchy R."/>
            <person name="Gladieux P."/>
            <person name="Thoren M.H."/>
            <person name="Johannesson H."/>
        </authorList>
    </citation>
    <scope>NUCLEOTIDE SEQUENCE</scope>
    <source>
        <strain evidence="13">SMH3187-1</strain>
    </source>
</reference>
<organism evidence="13 14">
    <name type="scientific">Schizothecium vesticola</name>
    <dbReference type="NCBI Taxonomy" id="314040"/>
    <lineage>
        <taxon>Eukaryota</taxon>
        <taxon>Fungi</taxon>
        <taxon>Dikarya</taxon>
        <taxon>Ascomycota</taxon>
        <taxon>Pezizomycotina</taxon>
        <taxon>Sordariomycetes</taxon>
        <taxon>Sordariomycetidae</taxon>
        <taxon>Sordariales</taxon>
        <taxon>Schizotheciaceae</taxon>
        <taxon>Schizothecium</taxon>
    </lineage>
</organism>
<dbReference type="SUPFAM" id="SSF56024">
    <property type="entry name" value="Phospholipase D/nuclease"/>
    <property type="match status" value="2"/>
</dbReference>
<proteinExistence type="inferred from homology"/>
<evidence type="ECO:0000256" key="12">
    <source>
        <dbReference type="SAM" id="MobiDB-lite"/>
    </source>
</evidence>
<keyword evidence="6" id="KW-0269">Exonuclease</keyword>
<dbReference type="Proteomes" id="UP001172155">
    <property type="component" value="Unassembled WGS sequence"/>
</dbReference>